<feature type="region of interest" description="Disordered" evidence="1">
    <location>
        <begin position="1"/>
        <end position="159"/>
    </location>
</feature>
<dbReference type="Proteomes" id="UP000433883">
    <property type="component" value="Unassembled WGS sequence"/>
</dbReference>
<feature type="compositionally biased region" description="Basic and acidic residues" evidence="1">
    <location>
        <begin position="690"/>
        <end position="699"/>
    </location>
</feature>
<sequence>MTAVAPPPNLWRGSNGPTNGLTNMSADEVSRMLMPRKSAQRSNSSSSLNSISSSTSSSSTLSAASTQHNGVNGINGVNGTNGVNGAQANDWSRKRTARGLWPTPKSEPIAGISTARPQSVSTASSGPSASSAISALHNPPNMGGQSALQQQNGVSRLQQQQQENTAVLYLTPMNGTFERKTINVPFYPDVLRIGRQTNNKTTPTPLNGYFDSKVLSRQHAEIWADRSGKIWIRDVKSSNGTFVNGQRLSQENKESDPHEMREQDMLELGIDIVSEDQKTVVHHKVAARVEYAGFYGSNNALDLNFGDLEQSTNSNLMNQALGQPLGQMRRTPSQSSLNSTGRMSVSSAASNMTNMQQRQQHFWLTPVNMDKIIQKLNTEFKAAKQQSQDLQRTAQYIDSMLSAEQQLPKKESAQKTSPAEKGKGLLSMKDNLKARFSEPPAPPPQAPLPEKPDVGSQRSIAGINTAFSPISFGRSDTEKPKTSSSSPVRAVSLAISEVPASPAQIANLVDALTKAKHEVEVQSIRLREVEDALVQERVKREDAEEKAKRLEKEKDRTSLDAQHLQPLSSPAPEETSTPIEDESQEEKLEELEQTKNEKLQERLDTLLAEFNGFKIMAEQWRQDKVLAETERDQERKERKSLAELVEQLRTQEAERAEKEKKSEAKRGRRRSRSASANGHAIKPGDGTEETESKDSKNDHTTSTSGSKDVETNGHPVVQQAHAQGSDQSDTQELVRRGNYMAHSAPFISAFSVVVLGVAIMAFVNNMQRGESIKP</sequence>
<keyword evidence="2" id="KW-0812">Transmembrane</keyword>
<feature type="domain" description="FHA" evidence="3">
    <location>
        <begin position="191"/>
        <end position="248"/>
    </location>
</feature>
<dbReference type="Gene3D" id="2.60.200.20">
    <property type="match status" value="1"/>
</dbReference>
<keyword evidence="2" id="KW-0472">Membrane</keyword>
<feature type="compositionally biased region" description="Polar residues" evidence="1">
    <location>
        <begin position="143"/>
        <end position="159"/>
    </location>
</feature>
<dbReference type="PANTHER" id="PTHR15715">
    <property type="entry name" value="CENTROSOMAL PROTEIN OF 170 KDA"/>
    <property type="match status" value="1"/>
</dbReference>
<gene>
    <name evidence="6" type="ORF">BLS_006993</name>
    <name evidence="5" type="ORF">EG327_006637</name>
    <name evidence="4" type="ORF">EG328_000409</name>
</gene>
<feature type="compositionally biased region" description="Polar residues" evidence="1">
    <location>
        <begin position="720"/>
        <end position="730"/>
    </location>
</feature>
<accession>A0A8H3V0R1</accession>
<protein>
    <recommendedName>
        <fullName evidence="3">FHA domain-containing protein</fullName>
    </recommendedName>
</protein>
<comment type="caution">
    <text evidence="5">The sequence shown here is derived from an EMBL/GenBank/DDBJ whole genome shotgun (WGS) entry which is preliminary data.</text>
</comment>
<dbReference type="SUPFAM" id="SSF49879">
    <property type="entry name" value="SMAD/FHA domain"/>
    <property type="match status" value="1"/>
</dbReference>
<feature type="compositionally biased region" description="Basic and acidic residues" evidence="1">
    <location>
        <begin position="535"/>
        <end position="558"/>
    </location>
</feature>
<feature type="compositionally biased region" description="Basic and acidic residues" evidence="1">
    <location>
        <begin position="407"/>
        <end position="423"/>
    </location>
</feature>
<dbReference type="AlphaFoldDB" id="A0A8H3V0R1"/>
<feature type="compositionally biased region" description="Acidic residues" evidence="1">
    <location>
        <begin position="579"/>
        <end position="589"/>
    </location>
</feature>
<dbReference type="Pfam" id="PF00498">
    <property type="entry name" value="FHA"/>
    <property type="match status" value="1"/>
</dbReference>
<evidence type="ECO:0000256" key="2">
    <source>
        <dbReference type="SAM" id="Phobius"/>
    </source>
</evidence>
<dbReference type="EMBL" id="WNWR01000391">
    <property type="protein sequence ID" value="KAE9980279.1"/>
    <property type="molecule type" value="Genomic_DNA"/>
</dbReference>
<dbReference type="EMBL" id="WNWS01000107">
    <property type="protein sequence ID" value="KAE9980177.1"/>
    <property type="molecule type" value="Genomic_DNA"/>
</dbReference>
<dbReference type="InterPro" id="IPR051176">
    <property type="entry name" value="Cent_Immune-Sig_Mod"/>
</dbReference>
<evidence type="ECO:0000259" key="3">
    <source>
        <dbReference type="PROSITE" id="PS50006"/>
    </source>
</evidence>
<feature type="transmembrane region" description="Helical" evidence="2">
    <location>
        <begin position="744"/>
        <end position="763"/>
    </location>
</feature>
<dbReference type="Proteomes" id="UP000447873">
    <property type="component" value="Unassembled WGS sequence"/>
</dbReference>
<dbReference type="Proteomes" id="UP000490939">
    <property type="component" value="Unassembled WGS sequence"/>
</dbReference>
<dbReference type="SMART" id="SM00240">
    <property type="entry name" value="FHA"/>
    <property type="match status" value="1"/>
</dbReference>
<feature type="compositionally biased region" description="Basic and acidic residues" evidence="1">
    <location>
        <begin position="649"/>
        <end position="665"/>
    </location>
</feature>
<feature type="region of interest" description="Disordered" evidence="1">
    <location>
        <begin position="535"/>
        <end position="596"/>
    </location>
</feature>
<dbReference type="CDD" id="cd22679">
    <property type="entry name" value="FHA_SLMAP"/>
    <property type="match status" value="1"/>
</dbReference>
<organism evidence="5 8">
    <name type="scientific">Venturia inaequalis</name>
    <name type="common">Apple scab fungus</name>
    <dbReference type="NCBI Taxonomy" id="5025"/>
    <lineage>
        <taxon>Eukaryota</taxon>
        <taxon>Fungi</taxon>
        <taxon>Dikarya</taxon>
        <taxon>Ascomycota</taxon>
        <taxon>Pezizomycotina</taxon>
        <taxon>Dothideomycetes</taxon>
        <taxon>Pleosporomycetidae</taxon>
        <taxon>Venturiales</taxon>
        <taxon>Venturiaceae</taxon>
        <taxon>Venturia</taxon>
    </lineage>
</organism>
<feature type="region of interest" description="Disordered" evidence="1">
    <location>
        <begin position="405"/>
        <end position="487"/>
    </location>
</feature>
<dbReference type="PROSITE" id="PS50006">
    <property type="entry name" value="FHA_DOMAIN"/>
    <property type="match status" value="1"/>
</dbReference>
<evidence type="ECO:0000313" key="7">
    <source>
        <dbReference type="Proteomes" id="UP000447873"/>
    </source>
</evidence>
<dbReference type="PANTHER" id="PTHR15715:SF37">
    <property type="entry name" value="LD47843P"/>
    <property type="match status" value="1"/>
</dbReference>
<evidence type="ECO:0000313" key="4">
    <source>
        <dbReference type="EMBL" id="KAE9980177.1"/>
    </source>
</evidence>
<feature type="region of interest" description="Disordered" evidence="1">
    <location>
        <begin position="628"/>
        <end position="730"/>
    </location>
</feature>
<feature type="compositionally biased region" description="Low complexity" evidence="1">
    <location>
        <begin position="119"/>
        <end position="135"/>
    </location>
</feature>
<feature type="compositionally biased region" description="Basic and acidic residues" evidence="1">
    <location>
        <begin position="628"/>
        <end position="641"/>
    </location>
</feature>
<dbReference type="GO" id="GO:0005737">
    <property type="term" value="C:cytoplasm"/>
    <property type="evidence" value="ECO:0007669"/>
    <property type="project" value="TreeGrafter"/>
</dbReference>
<name>A0A8H3V0R1_VENIN</name>
<feature type="compositionally biased region" description="Polar residues" evidence="1">
    <location>
        <begin position="15"/>
        <end position="25"/>
    </location>
</feature>
<keyword evidence="8" id="KW-1185">Reference proteome</keyword>
<keyword evidence="2" id="KW-1133">Transmembrane helix</keyword>
<proteinExistence type="predicted"/>
<evidence type="ECO:0000313" key="8">
    <source>
        <dbReference type="Proteomes" id="UP000490939"/>
    </source>
</evidence>
<evidence type="ECO:0000313" key="5">
    <source>
        <dbReference type="EMBL" id="KAE9980279.1"/>
    </source>
</evidence>
<dbReference type="OrthoDB" id="687730at2759"/>
<reference evidence="5 8" key="1">
    <citation type="submission" date="2019-07" db="EMBL/GenBank/DDBJ databases">
        <title>Venturia inaequalis Genome Resource.</title>
        <authorList>
            <person name="Lichtner F.J."/>
        </authorList>
    </citation>
    <scope>NUCLEOTIDE SEQUENCE [LARGE SCALE GENOMIC DNA]</scope>
    <source>
        <strain evidence="4 7">120213</strain>
        <strain evidence="6">Bline_iso_100314</strain>
        <strain evidence="5 8">DMI_063113</strain>
    </source>
</reference>
<feature type="compositionally biased region" description="Low complexity" evidence="1">
    <location>
        <begin position="42"/>
        <end position="85"/>
    </location>
</feature>
<dbReference type="EMBL" id="WNWQ01000053">
    <property type="protein sequence ID" value="KAE9981759.1"/>
    <property type="molecule type" value="Genomic_DNA"/>
</dbReference>
<dbReference type="InterPro" id="IPR008984">
    <property type="entry name" value="SMAD_FHA_dom_sf"/>
</dbReference>
<evidence type="ECO:0000313" key="6">
    <source>
        <dbReference type="EMBL" id="KAE9981759.1"/>
    </source>
</evidence>
<feature type="compositionally biased region" description="Pro residues" evidence="1">
    <location>
        <begin position="439"/>
        <end position="449"/>
    </location>
</feature>
<evidence type="ECO:0000256" key="1">
    <source>
        <dbReference type="SAM" id="MobiDB-lite"/>
    </source>
</evidence>
<dbReference type="InterPro" id="IPR000253">
    <property type="entry name" value="FHA_dom"/>
</dbReference>